<proteinExistence type="predicted"/>
<evidence type="ECO:0000313" key="1">
    <source>
        <dbReference type="EMBL" id="KKM91722.1"/>
    </source>
</evidence>
<dbReference type="AlphaFoldDB" id="A0A0F9PED3"/>
<sequence>MLRCYARKANLLKPSGGISGLCPSCIATPAGFLFGDSVMREIKVREGKYAVVFNCDYCKKEHRTNRSHYWRRQRHFCSTECYTDFQRWCLPKEEHSRYGCGHTLAERLIRKNSRSALNHAIQQGKIKREPCKICGKAAEAHHPDYTKPLLVEWLCFPHHREFHNLQRLVYTAEKGASGE</sequence>
<dbReference type="EMBL" id="LAZR01006494">
    <property type="protein sequence ID" value="KKM91722.1"/>
    <property type="molecule type" value="Genomic_DNA"/>
</dbReference>
<name>A0A0F9PED3_9ZZZZ</name>
<protein>
    <recommendedName>
        <fullName evidence="2">TRASH domain-containing protein</fullName>
    </recommendedName>
</protein>
<evidence type="ECO:0008006" key="2">
    <source>
        <dbReference type="Google" id="ProtNLM"/>
    </source>
</evidence>
<gene>
    <name evidence="1" type="ORF">LCGC14_1225600</name>
</gene>
<comment type="caution">
    <text evidence="1">The sequence shown here is derived from an EMBL/GenBank/DDBJ whole genome shotgun (WGS) entry which is preliminary data.</text>
</comment>
<accession>A0A0F9PED3</accession>
<organism evidence="1">
    <name type="scientific">marine sediment metagenome</name>
    <dbReference type="NCBI Taxonomy" id="412755"/>
    <lineage>
        <taxon>unclassified sequences</taxon>
        <taxon>metagenomes</taxon>
        <taxon>ecological metagenomes</taxon>
    </lineage>
</organism>
<reference evidence="1" key="1">
    <citation type="journal article" date="2015" name="Nature">
        <title>Complex archaea that bridge the gap between prokaryotes and eukaryotes.</title>
        <authorList>
            <person name="Spang A."/>
            <person name="Saw J.H."/>
            <person name="Jorgensen S.L."/>
            <person name="Zaremba-Niedzwiedzka K."/>
            <person name="Martijn J."/>
            <person name="Lind A.E."/>
            <person name="van Eijk R."/>
            <person name="Schleper C."/>
            <person name="Guy L."/>
            <person name="Ettema T.J."/>
        </authorList>
    </citation>
    <scope>NUCLEOTIDE SEQUENCE</scope>
</reference>